<reference evidence="1 2" key="1">
    <citation type="journal article" date="2023" name="Mol. Ecol. Resour.">
        <title>Chromosome-level genome assembly of a triploid poplar Populus alba 'Berolinensis'.</title>
        <authorList>
            <person name="Chen S."/>
            <person name="Yu Y."/>
            <person name="Wang X."/>
            <person name="Wang S."/>
            <person name="Zhang T."/>
            <person name="Zhou Y."/>
            <person name="He R."/>
            <person name="Meng N."/>
            <person name="Wang Y."/>
            <person name="Liu W."/>
            <person name="Liu Z."/>
            <person name="Liu J."/>
            <person name="Guo Q."/>
            <person name="Huang H."/>
            <person name="Sederoff R.R."/>
            <person name="Wang G."/>
            <person name="Qu G."/>
            <person name="Chen S."/>
        </authorList>
    </citation>
    <scope>NUCLEOTIDE SEQUENCE [LARGE SCALE GENOMIC DNA]</scope>
    <source>
        <strain evidence="1">SC-2020</strain>
    </source>
</reference>
<organism evidence="1 2">
    <name type="scientific">Populus alba x Populus x berolinensis</name>
    <dbReference type="NCBI Taxonomy" id="444605"/>
    <lineage>
        <taxon>Eukaryota</taxon>
        <taxon>Viridiplantae</taxon>
        <taxon>Streptophyta</taxon>
        <taxon>Embryophyta</taxon>
        <taxon>Tracheophyta</taxon>
        <taxon>Spermatophyta</taxon>
        <taxon>Magnoliopsida</taxon>
        <taxon>eudicotyledons</taxon>
        <taxon>Gunneridae</taxon>
        <taxon>Pentapetalae</taxon>
        <taxon>rosids</taxon>
        <taxon>fabids</taxon>
        <taxon>Malpighiales</taxon>
        <taxon>Salicaceae</taxon>
        <taxon>Saliceae</taxon>
        <taxon>Populus</taxon>
    </lineage>
</organism>
<dbReference type="Gene3D" id="1.25.40.10">
    <property type="entry name" value="Tetratricopeptide repeat domain"/>
    <property type="match status" value="1"/>
</dbReference>
<sequence length="310" mass="35033">DAFLAQLDQSTFIILRYFLLKLNQQRMFSETPKTQTIMASMPCVGNGNPLSMLVCIPSIVSIIPRRTKPRLSLVPSSPSLTSCYTRHKLGHLFRPVICASSDRSPTPSRNQNNGDNKIVKAAVGASVALACALGIIGGNFRMYPKAIAGPRELYQKAPQAEERPSSLAKLALESFLDVTSDLASTEEESRIETFDPHPNPSIEQVKEIKKHAVRLMMIYGEPEEAVRYLQEAFEKYKNDPEPAYNVEMALVEILIYQHKYELALECDCLNHDDELGPSDARVFLYKAIIYTMLDFEEDARIWWERYAHVC</sequence>
<dbReference type="Proteomes" id="UP001164929">
    <property type="component" value="Chromosome 4"/>
</dbReference>
<dbReference type="AlphaFoldDB" id="A0AAD6R0J6"/>
<keyword evidence="2" id="KW-1185">Reference proteome</keyword>
<evidence type="ECO:0000313" key="1">
    <source>
        <dbReference type="EMBL" id="KAJ7000120.1"/>
    </source>
</evidence>
<name>A0AAD6R0J6_9ROSI</name>
<evidence type="ECO:0000313" key="2">
    <source>
        <dbReference type="Proteomes" id="UP001164929"/>
    </source>
</evidence>
<dbReference type="SUPFAM" id="SSF48452">
    <property type="entry name" value="TPR-like"/>
    <property type="match status" value="1"/>
</dbReference>
<dbReference type="PANTHER" id="PTHR36350:SF2">
    <property type="entry name" value="PROTEIN, PUTATIVE-RELATED"/>
    <property type="match status" value="1"/>
</dbReference>
<protein>
    <submittedName>
        <fullName evidence="1">Uncharacterized protein</fullName>
    </submittedName>
</protein>
<dbReference type="PANTHER" id="PTHR36350">
    <property type="entry name" value="TRANSMEMBRANE PROTEIN"/>
    <property type="match status" value="1"/>
</dbReference>
<gene>
    <name evidence="1" type="ORF">NC653_010783</name>
</gene>
<feature type="non-terminal residue" evidence="1">
    <location>
        <position position="1"/>
    </location>
</feature>
<comment type="caution">
    <text evidence="1">The sequence shown here is derived from an EMBL/GenBank/DDBJ whole genome shotgun (WGS) entry which is preliminary data.</text>
</comment>
<dbReference type="EMBL" id="JAQIZT010000004">
    <property type="protein sequence ID" value="KAJ7000120.1"/>
    <property type="molecule type" value="Genomic_DNA"/>
</dbReference>
<accession>A0AAD6R0J6</accession>
<dbReference type="InterPro" id="IPR011990">
    <property type="entry name" value="TPR-like_helical_dom_sf"/>
</dbReference>
<proteinExistence type="predicted"/>